<dbReference type="PROSITE" id="PS50878">
    <property type="entry name" value="RT_POL"/>
    <property type="match status" value="1"/>
</dbReference>
<organism evidence="3">
    <name type="scientific">Wolbachia endosymbiont of Aleurodicus floccissimus</name>
    <dbReference type="NCBI Taxonomy" id="2152762"/>
    <lineage>
        <taxon>Bacteria</taxon>
        <taxon>Pseudomonadati</taxon>
        <taxon>Pseudomonadota</taxon>
        <taxon>Alphaproteobacteria</taxon>
        <taxon>Rickettsiales</taxon>
        <taxon>Anaplasmataceae</taxon>
        <taxon>Wolbachieae</taxon>
        <taxon>Wolbachia</taxon>
    </lineage>
</organism>
<dbReference type="PANTHER" id="PTHR34047">
    <property type="entry name" value="NUCLEAR INTRON MATURASE 1, MITOCHONDRIAL-RELATED"/>
    <property type="match status" value="1"/>
</dbReference>
<dbReference type="AlphaFoldDB" id="A0A3B0J1C0"/>
<dbReference type="InterPro" id="IPR013597">
    <property type="entry name" value="Mat_intron_G2"/>
</dbReference>
<accession>A0A3B0J1C0</accession>
<dbReference type="PANTHER" id="PTHR34047:SF8">
    <property type="entry name" value="PROTEIN YKFC"/>
    <property type="match status" value="1"/>
</dbReference>
<dbReference type="InterPro" id="IPR051083">
    <property type="entry name" value="GrpII_Intron_Splice-Mob/Def"/>
</dbReference>
<comment type="similarity">
    <text evidence="1">Belongs to the bacterial reverse transcriptase family.</text>
</comment>
<sequence>MITDKTVSAPTDNFEAWKQLPWRKCQKVVIRLQRRIVKAVQQGRWGKVKALQLLLTRSFSSKALAVKRVTENQGKNTAGVDRQLWLTCNAKFQGIKQLKQRGYKPSPLKRIYISKSNGKRRPLGIPTIKDRAMQALYLFALEPVSETISDRHSYGFRPKRSCADAIAACHLLLARRNRPQWILEGDIKGCFDNINHEWLMKHIPMEKKILHSWLKAGFLESKTLYPTTAGTPQGGIISPILANFTLDGLEQLLESRFGKLGSKRRGKIRSGVNVIRYADDFIISGFTCELLENEVKPLVSSFLHERGLALSEEKTKITFITTGFDFLGCNVRRYNKKLIIKPSKESIKKLLNKARTLIKANIANTQAIVIKSLNSLLRGWGNYYHHVCAKKAFRKIDNEIWHSLWKWAKKRHPRKGLRWIKNRYFKVMGQRQWVFAAPICKNKPKEIRYLRLLKLIDIPIRRHVKIRADANPLDLKWKKYFDERVKRTRMLASSFSREGSLLLVSPLRMMFPEES</sequence>
<feature type="domain" description="Reverse transcriptase" evidence="2">
    <location>
        <begin position="94"/>
        <end position="331"/>
    </location>
</feature>
<dbReference type="EMBL" id="OUNF01000381">
    <property type="protein sequence ID" value="SPP34435.1"/>
    <property type="molecule type" value="Genomic_DNA"/>
</dbReference>
<dbReference type="CDD" id="cd01651">
    <property type="entry name" value="RT_G2_intron"/>
    <property type="match status" value="1"/>
</dbReference>
<proteinExistence type="inferred from homology"/>
<dbReference type="InterPro" id="IPR030931">
    <property type="entry name" value="Group_II_RT_mat"/>
</dbReference>
<evidence type="ECO:0000259" key="2">
    <source>
        <dbReference type="PROSITE" id="PS50878"/>
    </source>
</evidence>
<reference evidence="3" key="1">
    <citation type="submission" date="2018-04" db="EMBL/GenBank/DDBJ databases">
        <authorList>
            <person name="Go L.Y."/>
            <person name="Mitchell J.A."/>
        </authorList>
    </citation>
    <scope>NUCLEOTIDE SEQUENCE</scope>
    <source>
        <strain evidence="3">WBAF</strain>
    </source>
</reference>
<dbReference type="NCBIfam" id="TIGR04416">
    <property type="entry name" value="group_II_RT_mat"/>
    <property type="match status" value="1"/>
</dbReference>
<dbReference type="Pfam" id="PF00078">
    <property type="entry name" value="RVT_1"/>
    <property type="match status" value="1"/>
</dbReference>
<dbReference type="Pfam" id="PF08388">
    <property type="entry name" value="GIIM"/>
    <property type="match status" value="1"/>
</dbReference>
<dbReference type="Pfam" id="PF13655">
    <property type="entry name" value="RVT_N"/>
    <property type="match status" value="1"/>
</dbReference>
<protein>
    <submittedName>
        <fullName evidence="3">Group II intron-encoded protein LtrA</fullName>
    </submittedName>
</protein>
<gene>
    <name evidence="3" type="primary">ltrA_4</name>
    <name evidence="3" type="ORF">WBAF_1427</name>
</gene>
<name>A0A3B0J1C0_9RICK</name>
<dbReference type="InterPro" id="IPR043502">
    <property type="entry name" value="DNA/RNA_pol_sf"/>
</dbReference>
<dbReference type="InterPro" id="IPR025960">
    <property type="entry name" value="RVT_N"/>
</dbReference>
<evidence type="ECO:0000313" key="3">
    <source>
        <dbReference type="EMBL" id="SPP34435.1"/>
    </source>
</evidence>
<dbReference type="SUPFAM" id="SSF56672">
    <property type="entry name" value="DNA/RNA polymerases"/>
    <property type="match status" value="1"/>
</dbReference>
<evidence type="ECO:0000256" key="1">
    <source>
        <dbReference type="ARBA" id="ARBA00034120"/>
    </source>
</evidence>
<dbReference type="InterPro" id="IPR000477">
    <property type="entry name" value="RT_dom"/>
</dbReference>